<reference evidence="1" key="1">
    <citation type="submission" date="2009-05" db="EMBL/GenBank/DDBJ databases">
        <authorList>
            <person name="Harkins D.M."/>
            <person name="DeShazer D."/>
            <person name="Woods D.E."/>
            <person name="Brinkac L.M."/>
            <person name="Brown K.A."/>
            <person name="Hung G.C."/>
            <person name="Tuanyok A."/>
            <person name="Zhang B."/>
            <person name="Nierman W.C."/>
        </authorList>
    </citation>
    <scope>NUCLEOTIDE SEQUENCE [LARGE SCALE GENOMIC DNA]</scope>
    <source>
        <strain evidence="1">1710a</strain>
    </source>
</reference>
<organism evidence="1">
    <name type="scientific">Burkholderia pseudomallei 1710a</name>
    <dbReference type="NCBI Taxonomy" id="320371"/>
    <lineage>
        <taxon>Bacteria</taxon>
        <taxon>Pseudomonadati</taxon>
        <taxon>Pseudomonadota</taxon>
        <taxon>Betaproteobacteria</taxon>
        <taxon>Burkholderiales</taxon>
        <taxon>Burkholderiaceae</taxon>
        <taxon>Burkholderia</taxon>
        <taxon>pseudomallei group</taxon>
    </lineage>
</organism>
<gene>
    <name evidence="1" type="ORF">BURPS1710A_A1488</name>
</gene>
<accession>A0A0E1W8T6</accession>
<evidence type="ECO:0000313" key="1">
    <source>
        <dbReference type="EMBL" id="EET05957.1"/>
    </source>
</evidence>
<protein>
    <submittedName>
        <fullName evidence="1">Uncharacterized protein</fullName>
    </submittedName>
</protein>
<dbReference type="HOGENOM" id="CLU_3041284_0_0_4"/>
<dbReference type="Proteomes" id="UP000001812">
    <property type="component" value="Chromosome II"/>
</dbReference>
<proteinExistence type="predicted"/>
<sequence>MEPIARRRSGCVVRNRYRHEPALLVERNDECIVATRRAPDNAAFSGAAFGESEG</sequence>
<dbReference type="AlphaFoldDB" id="A0A0E1W8T6"/>
<name>A0A0E1W8T6_BURPE</name>
<dbReference type="EMBL" id="CM000833">
    <property type="protein sequence ID" value="EET05957.1"/>
    <property type="molecule type" value="Genomic_DNA"/>
</dbReference>